<feature type="compositionally biased region" description="Low complexity" evidence="1">
    <location>
        <begin position="625"/>
        <end position="645"/>
    </location>
</feature>
<dbReference type="InParanoid" id="A0A084QPG7"/>
<evidence type="ECO:0000256" key="1">
    <source>
        <dbReference type="SAM" id="MobiDB-lite"/>
    </source>
</evidence>
<reference evidence="2 3" key="1">
    <citation type="journal article" date="2014" name="BMC Genomics">
        <title>Comparative genome sequencing reveals chemotype-specific gene clusters in the toxigenic black mold Stachybotrys.</title>
        <authorList>
            <person name="Semeiks J."/>
            <person name="Borek D."/>
            <person name="Otwinowski Z."/>
            <person name="Grishin N.V."/>
        </authorList>
    </citation>
    <scope>NUCLEOTIDE SEQUENCE [LARGE SCALE GENOMIC DNA]</scope>
    <source>
        <strain evidence="2 3">IBT 40285</strain>
    </source>
</reference>
<keyword evidence="3" id="KW-1185">Reference proteome</keyword>
<dbReference type="EMBL" id="KL660549">
    <property type="protein sequence ID" value="KFA65852.1"/>
    <property type="molecule type" value="Genomic_DNA"/>
</dbReference>
<gene>
    <name evidence="2" type="ORF">S40285_04672</name>
</gene>
<dbReference type="OMA" id="THMTQEI"/>
<feature type="region of interest" description="Disordered" evidence="1">
    <location>
        <begin position="507"/>
        <end position="649"/>
    </location>
</feature>
<feature type="compositionally biased region" description="Polar residues" evidence="1">
    <location>
        <begin position="548"/>
        <end position="565"/>
    </location>
</feature>
<name>A0A084QPG7_STAC4</name>
<evidence type="ECO:0000313" key="3">
    <source>
        <dbReference type="Proteomes" id="UP000028524"/>
    </source>
</evidence>
<dbReference type="Proteomes" id="UP000028524">
    <property type="component" value="Unassembled WGS sequence"/>
</dbReference>
<dbReference type="AlphaFoldDB" id="A0A084QPG7"/>
<sequence length="832" mass="93815">MAVQVGDVFNFGRLAWQIYELGWNEELNASRQYNEFGHDVRGLAESLDILEQVVSQAKISLRRQGPANALVRWDPTSLREIIGDYEVTLKECDTLIRTNNRYRMSSNPLRNIEWNVLVQPSVDRLRQRIVLHNSKVLHVLKPFEIDLLCRVREDIQRVHRDLTQQITAVRQDIYHLRGLLFPDLDEALHQQARREPHLLQVPIEIAQRFRFAALSDRPEYNSDDTFALQDLSDAFIFNYNRSTNNFKGGLLVTDKIPPVDQYLNLLKCIWLYKRIQTSPMLVNAGPDSHWPSYTRQLEDELSSECSRYRQELVEPDLVLVASVLTRDMFTIWPEEEQVQLIDVITKDEMMEHILETPLQSPETKVERSVKLLRRMGSDGCRFRVIVSGSEQATTSRAKHRSEVIDFDIQTVCINPQYALPTSNGMMSEILVQRDERIARLAFTSIKHLLEFQQAVTGYKAWASYVQYDAWVSFVVGGLREPLIEKACIQLWIPKQVDVSLVTNTEASSDLASTLTPTRSPTTVTTPSMNGNGSAYMRGAIDVPPMARTSRQSSLQAQPVPQTPSRGSAMFSISWPQRSSPPPIASSPPYQVAAPPMGNTRSSISHLTEYSTSPANLSPPRNGHRSFSISSAAAASHTSRSSGSDSGNTKVISTGTYATGLLHRRPPKPMLVLFTQNPKTQALSIVTINIDQEVAANPERCNCRRSGRDGSSCPIAAIECRKGNTNLEARRYEGEWTVSRLAANNPASSDAKSTWAGLKRISIKFPTSQQRAGFSGTPNQCRCEVKKEGELNQCINWGHRGLLGEVAEFQRRQMLAYHRQVEERKQVVNGLML</sequence>
<organism evidence="2 3">
    <name type="scientific">Stachybotrys chlorohalonatus (strain IBT 40285)</name>
    <dbReference type="NCBI Taxonomy" id="1283841"/>
    <lineage>
        <taxon>Eukaryota</taxon>
        <taxon>Fungi</taxon>
        <taxon>Dikarya</taxon>
        <taxon>Ascomycota</taxon>
        <taxon>Pezizomycotina</taxon>
        <taxon>Sordariomycetes</taxon>
        <taxon>Hypocreomycetidae</taxon>
        <taxon>Hypocreales</taxon>
        <taxon>Stachybotryaceae</taxon>
        <taxon>Stachybotrys</taxon>
    </lineage>
</organism>
<evidence type="ECO:0000313" key="2">
    <source>
        <dbReference type="EMBL" id="KFA65852.1"/>
    </source>
</evidence>
<feature type="compositionally biased region" description="Low complexity" evidence="1">
    <location>
        <begin position="512"/>
        <end position="527"/>
    </location>
</feature>
<feature type="compositionally biased region" description="Polar residues" evidence="1">
    <location>
        <begin position="598"/>
        <end position="615"/>
    </location>
</feature>
<accession>A0A084QPG7</accession>
<proteinExistence type="predicted"/>
<dbReference type="OrthoDB" id="5400409at2759"/>
<protein>
    <submittedName>
        <fullName evidence="2">Uncharacterized protein</fullName>
    </submittedName>
</protein>
<dbReference type="HOGENOM" id="CLU_006866_0_0_1"/>